<evidence type="ECO:0000256" key="1">
    <source>
        <dbReference type="ARBA" id="ARBA00004125"/>
    </source>
</evidence>
<evidence type="ECO:0000313" key="11">
    <source>
        <dbReference type="Proteomes" id="UP000005226"/>
    </source>
</evidence>
<keyword evidence="5" id="KW-0479">Metal-binding</keyword>
<dbReference type="Ensembl" id="ENSTRUT00000056725.2">
    <property type="protein sequence ID" value="ENSTRUP00000051897.2"/>
    <property type="gene ID" value="ENSTRUG00000023051.2"/>
</dbReference>
<feature type="transmembrane region" description="Helical" evidence="8">
    <location>
        <begin position="117"/>
        <end position="138"/>
    </location>
</feature>
<evidence type="ECO:0000256" key="2">
    <source>
        <dbReference type="ARBA" id="ARBA00004414"/>
    </source>
</evidence>
<dbReference type="InterPro" id="IPR037519">
    <property type="entry name" value="LITAF_fam"/>
</dbReference>
<keyword evidence="7 8" id="KW-0472">Membrane</keyword>
<dbReference type="GeneTree" id="ENSGT00940000177130"/>
<protein>
    <recommendedName>
        <fullName evidence="9">LITAF domain-containing protein</fullName>
    </recommendedName>
</protein>
<feature type="domain" description="LITAF" evidence="9">
    <location>
        <begin position="78"/>
        <end position="160"/>
    </location>
</feature>
<evidence type="ECO:0000256" key="7">
    <source>
        <dbReference type="ARBA" id="ARBA00023136"/>
    </source>
</evidence>
<evidence type="ECO:0000256" key="4">
    <source>
        <dbReference type="ARBA" id="ARBA00005975"/>
    </source>
</evidence>
<dbReference type="PANTHER" id="PTHR23292:SF45">
    <property type="entry name" value="LIPOPOLYSACCHARIDE-INDUCED TUMOR NECROSIS FACTOR-ALPHA FACTOR HOMOLOG"/>
    <property type="match status" value="1"/>
</dbReference>
<dbReference type="AlphaFoldDB" id="A0A3B5KEQ8"/>
<dbReference type="InterPro" id="IPR006629">
    <property type="entry name" value="LITAF"/>
</dbReference>
<dbReference type="GO" id="GO:0098574">
    <property type="term" value="C:cytoplasmic side of lysosomal membrane"/>
    <property type="evidence" value="ECO:0007669"/>
    <property type="project" value="TreeGrafter"/>
</dbReference>
<dbReference type="STRING" id="31033.ENSTRUP00000051897"/>
<keyword evidence="11" id="KW-1185">Reference proteome</keyword>
<dbReference type="GO" id="GO:0008270">
    <property type="term" value="F:zinc ion binding"/>
    <property type="evidence" value="ECO:0007669"/>
    <property type="project" value="TreeGrafter"/>
</dbReference>
<reference evidence="10 11" key="1">
    <citation type="journal article" date="2011" name="Genome Biol. Evol.">
        <title>Integration of the genetic map and genome assembly of fugu facilitates insights into distinct features of genome evolution in teleosts and mammals.</title>
        <authorList>
            <person name="Kai W."/>
            <person name="Kikuchi K."/>
            <person name="Tohari S."/>
            <person name="Chew A.K."/>
            <person name="Tay A."/>
            <person name="Fujiwara A."/>
            <person name="Hosoya S."/>
            <person name="Suetake H."/>
            <person name="Naruse K."/>
            <person name="Brenner S."/>
            <person name="Suzuki Y."/>
            <person name="Venkatesh B."/>
        </authorList>
    </citation>
    <scope>NUCLEOTIDE SEQUENCE [LARGE SCALE GENOMIC DNA]</scope>
</reference>
<dbReference type="GO" id="GO:0098560">
    <property type="term" value="C:cytoplasmic side of late endosome membrane"/>
    <property type="evidence" value="ECO:0007669"/>
    <property type="project" value="TreeGrafter"/>
</dbReference>
<dbReference type="Pfam" id="PF10601">
    <property type="entry name" value="zf-LITAF-like"/>
    <property type="match status" value="1"/>
</dbReference>
<dbReference type="Proteomes" id="UP000005226">
    <property type="component" value="Chromosome 17"/>
</dbReference>
<evidence type="ECO:0000256" key="8">
    <source>
        <dbReference type="SAM" id="Phobius"/>
    </source>
</evidence>
<evidence type="ECO:0000259" key="9">
    <source>
        <dbReference type="PROSITE" id="PS51837"/>
    </source>
</evidence>
<name>A0A3B5KEQ8_TAKRU</name>
<keyword evidence="8" id="KW-1133">Transmembrane helix</keyword>
<reference evidence="10" key="3">
    <citation type="submission" date="2025-09" db="UniProtKB">
        <authorList>
            <consortium name="Ensembl"/>
        </authorList>
    </citation>
    <scope>IDENTIFICATION</scope>
</reference>
<keyword evidence="8" id="KW-0812">Transmembrane</keyword>
<proteinExistence type="inferred from homology"/>
<organism evidence="10 11">
    <name type="scientific">Takifugu rubripes</name>
    <name type="common">Japanese pufferfish</name>
    <name type="synonym">Fugu rubripes</name>
    <dbReference type="NCBI Taxonomy" id="31033"/>
    <lineage>
        <taxon>Eukaryota</taxon>
        <taxon>Metazoa</taxon>
        <taxon>Chordata</taxon>
        <taxon>Craniata</taxon>
        <taxon>Vertebrata</taxon>
        <taxon>Euteleostomi</taxon>
        <taxon>Actinopterygii</taxon>
        <taxon>Neopterygii</taxon>
        <taxon>Teleostei</taxon>
        <taxon>Neoteleostei</taxon>
        <taxon>Acanthomorphata</taxon>
        <taxon>Eupercaria</taxon>
        <taxon>Tetraodontiformes</taxon>
        <taxon>Tetradontoidea</taxon>
        <taxon>Tetraodontidae</taxon>
        <taxon>Takifugu</taxon>
    </lineage>
</organism>
<evidence type="ECO:0000256" key="6">
    <source>
        <dbReference type="ARBA" id="ARBA00022833"/>
    </source>
</evidence>
<accession>A0A3B5KEQ8</accession>
<evidence type="ECO:0000313" key="10">
    <source>
        <dbReference type="Ensembl" id="ENSTRUP00000051897.2"/>
    </source>
</evidence>
<dbReference type="InParanoid" id="A0A3B5KEQ8"/>
<evidence type="ECO:0000256" key="5">
    <source>
        <dbReference type="ARBA" id="ARBA00022723"/>
    </source>
</evidence>
<evidence type="ECO:0000256" key="3">
    <source>
        <dbReference type="ARBA" id="ARBA00004630"/>
    </source>
</evidence>
<comment type="similarity">
    <text evidence="4">Belongs to the CDIP1/LITAF family.</text>
</comment>
<dbReference type="GO" id="GO:0005634">
    <property type="term" value="C:nucleus"/>
    <property type="evidence" value="ECO:0007669"/>
    <property type="project" value="TreeGrafter"/>
</dbReference>
<keyword evidence="6" id="KW-0862">Zinc</keyword>
<dbReference type="PROSITE" id="PS51837">
    <property type="entry name" value="LITAF"/>
    <property type="match status" value="1"/>
</dbReference>
<reference evidence="10" key="2">
    <citation type="submission" date="2025-08" db="UniProtKB">
        <authorList>
            <consortium name="Ensembl"/>
        </authorList>
    </citation>
    <scope>IDENTIFICATION</scope>
</reference>
<dbReference type="PANTHER" id="PTHR23292">
    <property type="entry name" value="LIPOPOLYSACCHARIDE-INDUCED TUMOR NECROSIS FACTOR-ALPHA FACTOR"/>
    <property type="match status" value="1"/>
</dbReference>
<dbReference type="SMART" id="SM00714">
    <property type="entry name" value="LITAF"/>
    <property type="match status" value="1"/>
</dbReference>
<sequence>MPVSYLDFQTTRQQTYPLLHPTTPALPPPCPLPPPTGKQVGQTHVPQFFPPLLYQLQIFRLHINQHPFVFISSVVTTQPRPVPISPAYLTELSGVVSCPFCQQVVSSKVKYVPGRTAWGMCVILVMLFCGFCLIPFMVRSLHDVHHYCPQCKRLLHVHKR</sequence>
<comment type="subcellular location">
    <subcellularLocation>
        <location evidence="1">Endosome membrane</location>
        <topology evidence="1">Peripheral membrane protein</topology>
        <orientation evidence="1">Cytoplasmic side</orientation>
    </subcellularLocation>
    <subcellularLocation>
        <location evidence="2">Late endosome membrane</location>
    </subcellularLocation>
    <subcellularLocation>
        <location evidence="3">Lysosome membrane</location>
        <topology evidence="3">Peripheral membrane protein</topology>
        <orientation evidence="3">Cytoplasmic side</orientation>
    </subcellularLocation>
</comment>